<evidence type="ECO:0000313" key="1">
    <source>
        <dbReference type="Ensembl" id="ENSNPEP00000011624.1"/>
    </source>
</evidence>
<reference evidence="1" key="1">
    <citation type="submission" date="2025-08" db="UniProtKB">
        <authorList>
            <consortium name="Ensembl"/>
        </authorList>
    </citation>
    <scope>IDENTIFICATION</scope>
</reference>
<proteinExistence type="predicted"/>
<evidence type="ECO:0000313" key="2">
    <source>
        <dbReference type="Proteomes" id="UP000694420"/>
    </source>
</evidence>
<dbReference type="Ensembl" id="ENSNPET00000011926.1">
    <property type="protein sequence ID" value="ENSNPEP00000011624.1"/>
    <property type="gene ID" value="ENSNPEG00000008737.1"/>
</dbReference>
<accession>A0A8C6ZFT9</accession>
<dbReference type="Proteomes" id="UP000694420">
    <property type="component" value="Unplaced"/>
</dbReference>
<protein>
    <submittedName>
        <fullName evidence="1">Uncharacterized protein</fullName>
    </submittedName>
</protein>
<keyword evidence="2" id="KW-1185">Reference proteome</keyword>
<organism evidence="1 2">
    <name type="scientific">Nothoprocta perdicaria</name>
    <name type="common">Chilean tinamou</name>
    <name type="synonym">Crypturus perdicarius</name>
    <dbReference type="NCBI Taxonomy" id="30464"/>
    <lineage>
        <taxon>Eukaryota</taxon>
        <taxon>Metazoa</taxon>
        <taxon>Chordata</taxon>
        <taxon>Craniata</taxon>
        <taxon>Vertebrata</taxon>
        <taxon>Euteleostomi</taxon>
        <taxon>Archelosauria</taxon>
        <taxon>Archosauria</taxon>
        <taxon>Dinosauria</taxon>
        <taxon>Saurischia</taxon>
        <taxon>Theropoda</taxon>
        <taxon>Coelurosauria</taxon>
        <taxon>Aves</taxon>
        <taxon>Palaeognathae</taxon>
        <taxon>Tinamiformes</taxon>
        <taxon>Tinamidae</taxon>
        <taxon>Nothoprocta</taxon>
    </lineage>
</organism>
<dbReference type="AlphaFoldDB" id="A0A8C6ZFT9"/>
<name>A0A8C6ZFT9_NOTPE</name>
<reference evidence="1" key="2">
    <citation type="submission" date="2025-09" db="UniProtKB">
        <authorList>
            <consortium name="Ensembl"/>
        </authorList>
    </citation>
    <scope>IDENTIFICATION</scope>
</reference>
<sequence>FLCVISKPHLCPFSLSSPDSKLKLHMSRAEKCSLLSQCCQGIVCLRHPEQVEVREESAGAAPGVPVPTTL</sequence>